<gene>
    <name evidence="1" type="ordered locus">EFER_1343</name>
</gene>
<sequence>MRLQRGEKMASGDVTRYVITVVFHEDTLTEINELNNHLTRSGFLLTMTDDEGNIHELGTNSFGLITTQTPEEVKALAAGLAETALGMEPEIAVITWDEWSNHK</sequence>
<dbReference type="GO" id="GO:0004521">
    <property type="term" value="F:RNA endonuclease activity"/>
    <property type="evidence" value="ECO:0007669"/>
    <property type="project" value="InterPro"/>
</dbReference>
<dbReference type="Proteomes" id="UP000000745">
    <property type="component" value="Chromosome"/>
</dbReference>
<keyword evidence="2" id="KW-1185">Reference proteome</keyword>
<protein>
    <submittedName>
        <fullName evidence="1">Uncharacterized protein</fullName>
    </submittedName>
</protein>
<name>B7LQ68_ESCF3</name>
<evidence type="ECO:0000313" key="2">
    <source>
        <dbReference type="Proteomes" id="UP000000745"/>
    </source>
</evidence>
<proteinExistence type="predicted"/>
<dbReference type="Gene3D" id="3.30.70.2360">
    <property type="match status" value="1"/>
</dbReference>
<accession>B7LQ68</accession>
<dbReference type="KEGG" id="efe:EFER_1343"/>
<dbReference type="HOGENOM" id="CLU_166689_0_0_6"/>
<organism evidence="1 2">
    <name type="scientific">Escherichia fergusonii (strain ATCC 35469 / DSM 13698 / CCUG 18766 / IAM 14443 / JCM 21226 / LMG 7866 / NBRC 102419 / NCTC 12128 / CDC 0568-73)</name>
    <dbReference type="NCBI Taxonomy" id="585054"/>
    <lineage>
        <taxon>Bacteria</taxon>
        <taxon>Pseudomonadati</taxon>
        <taxon>Pseudomonadota</taxon>
        <taxon>Gammaproteobacteria</taxon>
        <taxon>Enterobacterales</taxon>
        <taxon>Enterobacteriaceae</taxon>
        <taxon>Escherichia</taxon>
    </lineage>
</organism>
<evidence type="ECO:0000313" key="1">
    <source>
        <dbReference type="EMBL" id="CAQ88865.1"/>
    </source>
</evidence>
<dbReference type="InterPro" id="IPR038241">
    <property type="entry name" value="GhoS_sf"/>
</dbReference>
<dbReference type="InterPro" id="IPR022597">
    <property type="entry name" value="GhoS"/>
</dbReference>
<dbReference type="AlphaFoldDB" id="B7LQ68"/>
<dbReference type="Pfam" id="PF11080">
    <property type="entry name" value="GhoS"/>
    <property type="match status" value="1"/>
</dbReference>
<reference evidence="2" key="1">
    <citation type="journal article" date="2009" name="PLoS Genet.">
        <title>Organised genome dynamics in the Escherichia coli species results in highly diverse adaptive paths.</title>
        <authorList>
            <person name="Touchon M."/>
            <person name="Hoede C."/>
            <person name="Tenaillon O."/>
            <person name="Barbe V."/>
            <person name="Baeriswyl S."/>
            <person name="Bidet P."/>
            <person name="Bingen E."/>
            <person name="Bonacorsi S."/>
            <person name="Bouchier C."/>
            <person name="Bouvet O."/>
            <person name="Calteau A."/>
            <person name="Chiapello H."/>
            <person name="Clermont O."/>
            <person name="Cruveiller S."/>
            <person name="Danchin A."/>
            <person name="Diard M."/>
            <person name="Dossat C."/>
            <person name="Karoui M.E."/>
            <person name="Frapy E."/>
            <person name="Garry L."/>
            <person name="Ghigo J.M."/>
            <person name="Gilles A.M."/>
            <person name="Johnson J."/>
            <person name="Le Bouguenec C."/>
            <person name="Lescat M."/>
            <person name="Mangenot S."/>
            <person name="Martinez-Jehanne V."/>
            <person name="Matic I."/>
            <person name="Nassif X."/>
            <person name="Oztas S."/>
            <person name="Petit M.A."/>
            <person name="Pichon C."/>
            <person name="Rouy Z."/>
            <person name="Ruf C.S."/>
            <person name="Schneider D."/>
            <person name="Tourret J."/>
            <person name="Vacherie B."/>
            <person name="Vallenet D."/>
            <person name="Medigue C."/>
            <person name="Rocha E.P.C."/>
            <person name="Denamur E."/>
        </authorList>
    </citation>
    <scope>NUCLEOTIDE SEQUENCE [LARGE SCALE GENOMIC DNA]</scope>
    <source>
        <strain evidence="2">ATCC 35469 / DSM 13698 / BCRC 15582 / CCUG 18766 / IAM 14443 / JCM 21226 / LMG 7866 / NBRC 102419 / NCTC 12128 / CDC 0568-73</strain>
    </source>
</reference>
<dbReference type="EMBL" id="CU928158">
    <property type="protein sequence ID" value="CAQ88865.1"/>
    <property type="molecule type" value="Genomic_DNA"/>
</dbReference>